<protein>
    <recommendedName>
        <fullName evidence="3">MICOS complex subunit MIC13</fullName>
    </recommendedName>
</protein>
<proteinExistence type="predicted"/>
<accession>I7BAP0</accession>
<name>I7BAP0_MYCHA</name>
<organism evidence="1 2">
    <name type="scientific">Mycoplasma haematolamae (strain Purdue)</name>
    <dbReference type="NCBI Taxonomy" id="1212765"/>
    <lineage>
        <taxon>Bacteria</taxon>
        <taxon>Bacillati</taxon>
        <taxon>Mycoplasmatota</taxon>
        <taxon>Mollicutes</taxon>
        <taxon>Mycoplasmataceae</taxon>
        <taxon>Mycoplasma</taxon>
    </lineage>
</organism>
<dbReference type="Proteomes" id="UP000006502">
    <property type="component" value="Chromosome"/>
</dbReference>
<gene>
    <name evidence="1" type="ordered locus">MHLP_04050</name>
</gene>
<reference evidence="2" key="2">
    <citation type="submission" date="2012-07" db="EMBL/GenBank/DDBJ databases">
        <title>Complete genome sequence of 'Candidatus Mycoplasma haemolamae'.</title>
        <authorList>
            <person name="Guimaraes A.M.S."/>
            <person name="Toth B."/>
            <person name="Santos A.P."/>
            <person name="Nascimento N.C."/>
            <person name="Sojka J.E."/>
            <person name="Messick J.B."/>
        </authorList>
    </citation>
    <scope>NUCLEOTIDE SEQUENCE [LARGE SCALE GENOMIC DNA]</scope>
    <source>
        <strain evidence="2">Purdue</strain>
    </source>
</reference>
<dbReference type="STRING" id="1212765.MHLP_04050"/>
<evidence type="ECO:0000313" key="2">
    <source>
        <dbReference type="Proteomes" id="UP000006502"/>
    </source>
</evidence>
<evidence type="ECO:0008006" key="3">
    <source>
        <dbReference type="Google" id="ProtNLM"/>
    </source>
</evidence>
<dbReference type="KEGG" id="mhl:MHLP_04050"/>
<dbReference type="PATRIC" id="fig|1212765.3.peg.919"/>
<dbReference type="AlphaFoldDB" id="I7BAP0"/>
<dbReference type="EMBL" id="CP003731">
    <property type="protein sequence ID" value="AFO52390.1"/>
    <property type="molecule type" value="Genomic_DNA"/>
</dbReference>
<reference evidence="1 2" key="1">
    <citation type="journal article" date="2012" name="J. Bacteriol.">
        <title>Genome Sequence of "Candidatus Mycoplasma haemolamae" Strain Purdue, a Red Blood Cell Pathogen of Alpacas (Vicugna pacos) and Llamas (Lama glama).</title>
        <authorList>
            <person name="Guimaraes A.M."/>
            <person name="Toth B."/>
            <person name="Santos A.P."/>
            <person name="do Nascimento N.C."/>
            <person name="Kritchevsky J.E."/>
            <person name="Messick J.B."/>
        </authorList>
    </citation>
    <scope>NUCLEOTIDE SEQUENCE [LARGE SCALE GENOMIC DNA]</scope>
    <source>
        <strain evidence="1 2">Purdue</strain>
    </source>
</reference>
<dbReference type="HOGENOM" id="CLU_147348_0_0_14"/>
<sequence>MFSALKPIACAFIGTGSLIGGTFGTFKVMNEVRRPKYPLGRRYCYSNTNICLVLGPLDNFSTKGVWFEQGSGGPWGLQNLDRQSEDVSGGLKQIFSQYPGLESMVKGLIEEYEGKGCTYTVQNTPTVKDVMTCIKGNP</sequence>
<keyword evidence="2" id="KW-1185">Reference proteome</keyword>
<evidence type="ECO:0000313" key="1">
    <source>
        <dbReference type="EMBL" id="AFO52390.1"/>
    </source>
</evidence>